<accession>A0A1B6DD05</accession>
<proteinExistence type="predicted"/>
<dbReference type="EMBL" id="GEDC01013739">
    <property type="protein sequence ID" value="JAS23559.1"/>
    <property type="molecule type" value="Transcribed_RNA"/>
</dbReference>
<reference evidence="1" key="1">
    <citation type="submission" date="2015-12" db="EMBL/GenBank/DDBJ databases">
        <title>De novo transcriptome assembly of four potential Pierce s Disease insect vectors from Arizona vineyards.</title>
        <authorList>
            <person name="Tassone E.E."/>
        </authorList>
    </citation>
    <scope>NUCLEOTIDE SEQUENCE</scope>
</reference>
<gene>
    <name evidence="1" type="ORF">g.2982</name>
</gene>
<dbReference type="AlphaFoldDB" id="A0A1B6DD05"/>
<evidence type="ECO:0000313" key="1">
    <source>
        <dbReference type="EMBL" id="JAS23559.1"/>
    </source>
</evidence>
<sequence length="99" mass="11168">MNIIKSGACLVVATSAVAYYLYKWYFNDGSKGDDLTEGIQDNTAGYLTISDSKECDEDAILEYAKKIYDNLERIMEDFEEDLMSISPTTKHQTNLVNHA</sequence>
<organism evidence="1">
    <name type="scientific">Clastoptera arizonana</name>
    <name type="common">Arizona spittle bug</name>
    <dbReference type="NCBI Taxonomy" id="38151"/>
    <lineage>
        <taxon>Eukaryota</taxon>
        <taxon>Metazoa</taxon>
        <taxon>Ecdysozoa</taxon>
        <taxon>Arthropoda</taxon>
        <taxon>Hexapoda</taxon>
        <taxon>Insecta</taxon>
        <taxon>Pterygota</taxon>
        <taxon>Neoptera</taxon>
        <taxon>Paraneoptera</taxon>
        <taxon>Hemiptera</taxon>
        <taxon>Auchenorrhyncha</taxon>
        <taxon>Cercopoidea</taxon>
        <taxon>Clastopteridae</taxon>
        <taxon>Clastoptera</taxon>
    </lineage>
</organism>
<protein>
    <submittedName>
        <fullName evidence="1">Uncharacterized protein</fullName>
    </submittedName>
</protein>
<name>A0A1B6DD05_9HEMI</name>